<evidence type="ECO:0000259" key="4">
    <source>
        <dbReference type="Pfam" id="PF08245"/>
    </source>
</evidence>
<dbReference type="GO" id="GO:0009252">
    <property type="term" value="P:peptidoglycan biosynthetic process"/>
    <property type="evidence" value="ECO:0007669"/>
    <property type="project" value="UniProtKB-UniPathway"/>
</dbReference>
<evidence type="ECO:0000313" key="5">
    <source>
        <dbReference type="EMBL" id="PIV50676.1"/>
    </source>
</evidence>
<evidence type="ECO:0000256" key="1">
    <source>
        <dbReference type="ARBA" id="ARBA00005898"/>
    </source>
</evidence>
<reference evidence="6" key="1">
    <citation type="submission" date="2017-09" db="EMBL/GenBank/DDBJ databases">
        <title>Depth-based differentiation of microbial function through sediment-hosted aquifers and enrichment of novel symbionts in the deep terrestrial subsurface.</title>
        <authorList>
            <person name="Probst A.J."/>
            <person name="Ladd B."/>
            <person name="Jarett J.K."/>
            <person name="Geller-Mcgrath D.E."/>
            <person name="Sieber C.M.K."/>
            <person name="Emerson J.B."/>
            <person name="Anantharaman K."/>
            <person name="Thomas B.C."/>
            <person name="Malmstrom R."/>
            <person name="Stieglmeier M."/>
            <person name="Klingl A."/>
            <person name="Woyke T."/>
            <person name="Ryan C.M."/>
            <person name="Banfield J.F."/>
        </authorList>
    </citation>
    <scope>NUCLEOTIDE SEQUENCE [LARGE SCALE GENOMIC DNA]</scope>
</reference>
<dbReference type="InterPro" id="IPR036565">
    <property type="entry name" value="Mur-like_cat_sf"/>
</dbReference>
<dbReference type="InterPro" id="IPR013221">
    <property type="entry name" value="Mur_ligase_cen"/>
</dbReference>
<keyword evidence="2" id="KW-0573">Peptidoglycan synthesis</keyword>
<proteinExistence type="inferred from homology"/>
<evidence type="ECO:0000256" key="2">
    <source>
        <dbReference type="RuleBase" id="RU004135"/>
    </source>
</evidence>
<dbReference type="PANTHER" id="PTHR23135:SF4">
    <property type="entry name" value="UDP-N-ACETYLMURAMOYL-L-ALANYL-D-GLUTAMATE--2,6-DIAMINOPIMELATE LIGASE MURE HOMOLOG, CHLOROPLASTIC"/>
    <property type="match status" value="1"/>
</dbReference>
<comment type="caution">
    <text evidence="5">The sequence shown here is derived from an EMBL/GenBank/DDBJ whole genome shotgun (WGS) entry which is preliminary data.</text>
</comment>
<dbReference type="NCBIfam" id="TIGR01085">
    <property type="entry name" value="murE"/>
    <property type="match status" value="1"/>
</dbReference>
<dbReference type="GO" id="GO:0005737">
    <property type="term" value="C:cytoplasm"/>
    <property type="evidence" value="ECO:0007669"/>
    <property type="project" value="UniProtKB-SubCell"/>
</dbReference>
<dbReference type="Proteomes" id="UP000228896">
    <property type="component" value="Unassembled WGS sequence"/>
</dbReference>
<comment type="pathway">
    <text evidence="2">Cell wall biogenesis; peptidoglycan biosynthesis.</text>
</comment>
<comment type="subcellular location">
    <subcellularLocation>
        <location evidence="2">Cytoplasm</location>
    </subcellularLocation>
</comment>
<keyword evidence="2" id="KW-0961">Cell wall biogenesis/degradation</keyword>
<keyword evidence="2" id="KW-0131">Cell cycle</keyword>
<evidence type="ECO:0000259" key="3">
    <source>
        <dbReference type="Pfam" id="PF02875"/>
    </source>
</evidence>
<dbReference type="Pfam" id="PF08245">
    <property type="entry name" value="Mur_ligase_M"/>
    <property type="match status" value="2"/>
</dbReference>
<evidence type="ECO:0000313" key="6">
    <source>
        <dbReference type="Proteomes" id="UP000228896"/>
    </source>
</evidence>
<dbReference type="GO" id="GO:0016881">
    <property type="term" value="F:acid-amino acid ligase activity"/>
    <property type="evidence" value="ECO:0007669"/>
    <property type="project" value="InterPro"/>
</dbReference>
<comment type="similarity">
    <text evidence="1">Belongs to the MurCDEF family. MurE subfamily.</text>
</comment>
<keyword evidence="2" id="KW-0133">Cell shape</keyword>
<organism evidence="5 6">
    <name type="scientific">Candidatus Falkowbacteria bacterium CG02_land_8_20_14_3_00_36_14</name>
    <dbReference type="NCBI Taxonomy" id="1974560"/>
    <lineage>
        <taxon>Bacteria</taxon>
        <taxon>Candidatus Falkowiibacteriota</taxon>
    </lineage>
</organism>
<dbReference type="InterPro" id="IPR005761">
    <property type="entry name" value="UDP-N-AcMur-Glu-dNH2Pim_ligase"/>
</dbReference>
<evidence type="ECO:0008006" key="7">
    <source>
        <dbReference type="Google" id="ProtNLM"/>
    </source>
</evidence>
<feature type="domain" description="Mur ligase central" evidence="4">
    <location>
        <begin position="48"/>
        <end position="195"/>
    </location>
</feature>
<dbReference type="GO" id="GO:0005524">
    <property type="term" value="F:ATP binding"/>
    <property type="evidence" value="ECO:0007669"/>
    <property type="project" value="InterPro"/>
</dbReference>
<dbReference type="SUPFAM" id="SSF53244">
    <property type="entry name" value="MurD-like peptide ligases, peptide-binding domain"/>
    <property type="match status" value="1"/>
</dbReference>
<name>A0A2M7DLL4_9BACT</name>
<dbReference type="Pfam" id="PF02875">
    <property type="entry name" value="Mur_ligase_C"/>
    <property type="match status" value="1"/>
</dbReference>
<dbReference type="SUPFAM" id="SSF53623">
    <property type="entry name" value="MurD-like peptide ligases, catalytic domain"/>
    <property type="match status" value="1"/>
</dbReference>
<feature type="domain" description="Mur ligase C-terminal" evidence="3">
    <location>
        <begin position="302"/>
        <end position="434"/>
    </location>
</feature>
<dbReference type="AlphaFoldDB" id="A0A2M7DLL4"/>
<dbReference type="Gene3D" id="3.40.1190.10">
    <property type="entry name" value="Mur-like, catalytic domain"/>
    <property type="match status" value="1"/>
</dbReference>
<keyword evidence="2" id="KW-0132">Cell division</keyword>
<dbReference type="UniPathway" id="UPA00219"/>
<dbReference type="PANTHER" id="PTHR23135">
    <property type="entry name" value="MUR LIGASE FAMILY MEMBER"/>
    <property type="match status" value="1"/>
</dbReference>
<feature type="domain" description="Mur ligase central" evidence="4">
    <location>
        <begin position="196"/>
        <end position="279"/>
    </location>
</feature>
<dbReference type="InterPro" id="IPR036615">
    <property type="entry name" value="Mur_ligase_C_dom_sf"/>
</dbReference>
<protein>
    <recommendedName>
        <fullName evidence="7">UDP-N-acetylmuramoyl-L-alanyl-D-glutamate--2, 6-diaminopimelate ligase</fullName>
    </recommendedName>
</protein>
<sequence length="464" mass="52633">MEKLLYKIKKLIPRKLFKALQPAYHFLLSWLAAFLYCRPSEKIIVVGVAGTTGKTTSVYLIAKMLESAGYKAGYTSTAMFNDGKKEWLNDKKMTMVGRLFMQRMLRQMVKNKCQYAIIETTSEGIIQNRHRFINYDILVFTGLYPEHIDSHGGFANYKEAKGKLFQHLKRCQTKYVNDRKYVSSFINNIKKIDFNRVKKTIIVNYDDKHKDYFLSFWAEERFGFTKNLSTEANNNIKLIKFSDIKVEANGTSFITEGTGIKMQLLGDFNVANVMAAISVGLSQNLEIERIKRGIENVKGVPGRIERIDEGQNFTVIVDYAFEPRAVEKLYKTIKLIPHNKVIHVLGSAGGGRDMARRPQLGKIAGEKADIAIITDEDPYDEDPRIIIDQVAIGAEHVGKKLNQNLFKISDRREAIKKALAMAEENDIVLITGKGSEQAICVKNGEKITWDDRGVVRGILGNRGK</sequence>
<dbReference type="EMBL" id="PETS01000110">
    <property type="protein sequence ID" value="PIV50676.1"/>
    <property type="molecule type" value="Genomic_DNA"/>
</dbReference>
<accession>A0A2M7DLL4</accession>
<dbReference type="InterPro" id="IPR004101">
    <property type="entry name" value="Mur_ligase_C"/>
</dbReference>
<dbReference type="GO" id="GO:0071555">
    <property type="term" value="P:cell wall organization"/>
    <property type="evidence" value="ECO:0007669"/>
    <property type="project" value="UniProtKB-KW"/>
</dbReference>
<dbReference type="Gene3D" id="3.90.190.20">
    <property type="entry name" value="Mur ligase, C-terminal domain"/>
    <property type="match status" value="1"/>
</dbReference>
<dbReference type="GO" id="GO:0051301">
    <property type="term" value="P:cell division"/>
    <property type="evidence" value="ECO:0007669"/>
    <property type="project" value="UniProtKB-KW"/>
</dbReference>
<dbReference type="GO" id="GO:0008360">
    <property type="term" value="P:regulation of cell shape"/>
    <property type="evidence" value="ECO:0007669"/>
    <property type="project" value="UniProtKB-KW"/>
</dbReference>
<gene>
    <name evidence="5" type="ORF">COS18_04360</name>
</gene>